<name>A0AA39YDU0_9PEZI</name>
<dbReference type="InterPro" id="IPR010730">
    <property type="entry name" value="HET"/>
</dbReference>
<proteinExistence type="predicted"/>
<evidence type="ECO:0000313" key="2">
    <source>
        <dbReference type="EMBL" id="KAK0650080.1"/>
    </source>
</evidence>
<evidence type="ECO:0000259" key="1">
    <source>
        <dbReference type="Pfam" id="PF06985"/>
    </source>
</evidence>
<dbReference type="PANTHER" id="PTHR33112:SF10">
    <property type="entry name" value="TOL"/>
    <property type="match status" value="1"/>
</dbReference>
<dbReference type="Proteomes" id="UP001175001">
    <property type="component" value="Unassembled WGS sequence"/>
</dbReference>
<protein>
    <recommendedName>
        <fullName evidence="1">Heterokaryon incompatibility domain-containing protein</fullName>
    </recommendedName>
</protein>
<feature type="domain" description="Heterokaryon incompatibility" evidence="1">
    <location>
        <begin position="262"/>
        <end position="408"/>
    </location>
</feature>
<gene>
    <name evidence="2" type="ORF">DIS24_g7144</name>
</gene>
<dbReference type="AlphaFoldDB" id="A0AA39YDU0"/>
<dbReference type="EMBL" id="JAUJDW010000040">
    <property type="protein sequence ID" value="KAK0650080.1"/>
    <property type="molecule type" value="Genomic_DNA"/>
</dbReference>
<accession>A0AA39YDU0</accession>
<sequence>MTDSGSTTEESSLDREWPRDTWAALCLRCRSMRLEDLLGAERPFSRIFKDAYRKSINIEWDCELCAVLDGLVARAFKPDRECCESTNTRVLPENLQGADLDTFKKDVEGTVGPERHFTLSPLKDRVRGALHPEGFAFLECKNVAHPGGKKEHHLYVINGRGAWGLKSGIHGIIGLAAKEGRPAATHVPRRLVNSDRVGPDSVKMLHDWLQTCNEHHSTCRRSICGKHIDPEPPLPTRLLDVGAPDTSSQLRIVDTQGRRGVYLALSHCWGGASFCLTSHNHQHYREDGFTLEDLPRTLRDAARVTRRLGFRYIWIDSLCIVQDSVEDWERESKRMGAVYENAYCTIAATQAPNDDTEFLQGPMVKSVAVPCDLDDATKGTYFVTEPYQSEFKQVEQARLNHRGWVVQERLLSRRTIHFAKEQVFWECRQEILGEDGSRHRAGGAEGLAGLARSISDLEAGRGRFRESSSLWEADEFEQTFIRRWQGIIATYSACDFTKSSDRLPALLGLADRLGSINNMEYHHGNWINTQSRHPPRSLAWWACAPGKKNNNHGQVRAPSWSWSALEGEVCFEQQDRQPLAELLSVEVSERMGLPNYVALKMRGRFCTVSTRWPPPRVAEIYTTDSEPSAEVESVAVGHITFDSVGDMHAKLDCLFLYVDSAGSPTVLALKSEETGGGGLPEYRRLGIGSLTRQTGETVFGEEVEFVLI</sequence>
<keyword evidence="3" id="KW-1185">Reference proteome</keyword>
<evidence type="ECO:0000313" key="3">
    <source>
        <dbReference type="Proteomes" id="UP001175001"/>
    </source>
</evidence>
<organism evidence="2 3">
    <name type="scientific">Lasiodiplodia hormozganensis</name>
    <dbReference type="NCBI Taxonomy" id="869390"/>
    <lineage>
        <taxon>Eukaryota</taxon>
        <taxon>Fungi</taxon>
        <taxon>Dikarya</taxon>
        <taxon>Ascomycota</taxon>
        <taxon>Pezizomycotina</taxon>
        <taxon>Dothideomycetes</taxon>
        <taxon>Dothideomycetes incertae sedis</taxon>
        <taxon>Botryosphaeriales</taxon>
        <taxon>Botryosphaeriaceae</taxon>
        <taxon>Lasiodiplodia</taxon>
    </lineage>
</organism>
<comment type="caution">
    <text evidence="2">The sequence shown here is derived from an EMBL/GenBank/DDBJ whole genome shotgun (WGS) entry which is preliminary data.</text>
</comment>
<dbReference type="PANTHER" id="PTHR33112">
    <property type="entry name" value="DOMAIN PROTEIN, PUTATIVE-RELATED"/>
    <property type="match status" value="1"/>
</dbReference>
<dbReference type="Pfam" id="PF06985">
    <property type="entry name" value="HET"/>
    <property type="match status" value="1"/>
</dbReference>
<reference evidence="2" key="1">
    <citation type="submission" date="2023-06" db="EMBL/GenBank/DDBJ databases">
        <title>Multi-omics analyses reveal the molecular pathogenesis toolkit of Lasiodiplodia hormozganensis, a cross-kingdom pathogen.</title>
        <authorList>
            <person name="Felix C."/>
            <person name="Meneses R."/>
            <person name="Goncalves M.F.M."/>
            <person name="Tilleman L."/>
            <person name="Duarte A.S."/>
            <person name="Jorrin-Novo J.V."/>
            <person name="Van De Peer Y."/>
            <person name="Deforce D."/>
            <person name="Van Nieuwerburgh F."/>
            <person name="Esteves A.C."/>
            <person name="Alves A."/>
        </authorList>
    </citation>
    <scope>NUCLEOTIDE SEQUENCE</scope>
    <source>
        <strain evidence="2">CBS 339.90</strain>
    </source>
</reference>